<dbReference type="Pfam" id="PF17759">
    <property type="entry name" value="tRNA_synthFbeta"/>
    <property type="match status" value="1"/>
</dbReference>
<keyword evidence="6" id="KW-0547">Nucleotide-binding</keyword>
<feature type="domain" description="B5" evidence="15">
    <location>
        <begin position="388"/>
        <end position="465"/>
    </location>
</feature>
<dbReference type="CDD" id="cd02796">
    <property type="entry name" value="tRNA_bind_bactPheRS"/>
    <property type="match status" value="1"/>
</dbReference>
<dbReference type="NCBIfam" id="NF045760">
    <property type="entry name" value="YtpR"/>
    <property type="match status" value="1"/>
</dbReference>
<dbReference type="PANTHER" id="PTHR10947">
    <property type="entry name" value="PHENYLALANYL-TRNA SYNTHETASE BETA CHAIN AND LEUCINE-RICH REPEAT-CONTAINING PROTEIN 47"/>
    <property type="match status" value="1"/>
</dbReference>
<evidence type="ECO:0000256" key="5">
    <source>
        <dbReference type="ARBA" id="ARBA00022723"/>
    </source>
</evidence>
<keyword evidence="5" id="KW-0479">Metal-binding</keyword>
<dbReference type="InterPro" id="IPR012340">
    <property type="entry name" value="NA-bd_OB-fold"/>
</dbReference>
<dbReference type="InterPro" id="IPR045060">
    <property type="entry name" value="Phe-tRNA-ligase_IIc_bsu"/>
</dbReference>
<dbReference type="GO" id="GO:0006432">
    <property type="term" value="P:phenylalanyl-tRNA aminoacylation"/>
    <property type="evidence" value="ECO:0007669"/>
    <property type="project" value="InterPro"/>
</dbReference>
<dbReference type="AlphaFoldDB" id="A0A5C0UD69"/>
<dbReference type="InterPro" id="IPR009061">
    <property type="entry name" value="DNA-bd_dom_put_sf"/>
</dbReference>
<keyword evidence="4 16" id="KW-0436">Ligase</keyword>
<evidence type="ECO:0000256" key="4">
    <source>
        <dbReference type="ARBA" id="ARBA00022598"/>
    </source>
</evidence>
<dbReference type="GO" id="GO:0000287">
    <property type="term" value="F:magnesium ion binding"/>
    <property type="evidence" value="ECO:0007669"/>
    <property type="project" value="InterPro"/>
</dbReference>
<dbReference type="OrthoDB" id="9805455at2"/>
<dbReference type="SUPFAM" id="SSF55681">
    <property type="entry name" value="Class II aaRS and biotin synthetases"/>
    <property type="match status" value="1"/>
</dbReference>
<dbReference type="PROSITE" id="PS51447">
    <property type="entry name" value="FDX_ACB"/>
    <property type="match status" value="1"/>
</dbReference>
<evidence type="ECO:0000259" key="13">
    <source>
        <dbReference type="PROSITE" id="PS50886"/>
    </source>
</evidence>
<evidence type="ECO:0000256" key="10">
    <source>
        <dbReference type="ARBA" id="ARBA00022917"/>
    </source>
</evidence>
<dbReference type="SMART" id="SM00874">
    <property type="entry name" value="B5"/>
    <property type="match status" value="1"/>
</dbReference>
<keyword evidence="10" id="KW-0648">Protein biosynthesis</keyword>
<keyword evidence="8" id="KW-0460">Magnesium</keyword>
<dbReference type="Gene3D" id="3.30.56.10">
    <property type="match status" value="2"/>
</dbReference>
<evidence type="ECO:0000313" key="16">
    <source>
        <dbReference type="EMBL" id="QEK37975.1"/>
    </source>
</evidence>
<evidence type="ECO:0000256" key="7">
    <source>
        <dbReference type="ARBA" id="ARBA00022840"/>
    </source>
</evidence>
<dbReference type="InterPro" id="IPR005147">
    <property type="entry name" value="tRNA_synthase_B5-dom"/>
</dbReference>
<dbReference type="SUPFAM" id="SSF46955">
    <property type="entry name" value="Putative DNA-binding domain"/>
    <property type="match status" value="1"/>
</dbReference>
<organism evidence="16 17">
    <name type="scientific">Candidatus Cytomitobacter indipagum</name>
    <dbReference type="NCBI Taxonomy" id="2601575"/>
    <lineage>
        <taxon>Bacteria</taxon>
        <taxon>Pseudomonadati</taxon>
        <taxon>Pseudomonadota</taxon>
        <taxon>Alphaproteobacteria</taxon>
        <taxon>Holosporales</taxon>
        <taxon>Holosporaceae</taxon>
        <taxon>Candidatus Cytomitobacter</taxon>
    </lineage>
</organism>
<dbReference type="GO" id="GO:0005524">
    <property type="term" value="F:ATP binding"/>
    <property type="evidence" value="ECO:0007669"/>
    <property type="project" value="UniProtKB-KW"/>
</dbReference>
<comment type="cofactor">
    <cofactor evidence="1">
        <name>Mg(2+)</name>
        <dbReference type="ChEBI" id="CHEBI:18420"/>
    </cofactor>
</comment>
<evidence type="ECO:0000313" key="17">
    <source>
        <dbReference type="Proteomes" id="UP000325155"/>
    </source>
</evidence>
<dbReference type="Gene3D" id="3.30.70.380">
    <property type="entry name" value="Ferrodoxin-fold anticodon-binding domain"/>
    <property type="match status" value="1"/>
</dbReference>
<dbReference type="Pfam" id="PF03147">
    <property type="entry name" value="FDX-ACB"/>
    <property type="match status" value="1"/>
</dbReference>
<dbReference type="PROSITE" id="PS50886">
    <property type="entry name" value="TRBD"/>
    <property type="match status" value="1"/>
</dbReference>
<evidence type="ECO:0000256" key="3">
    <source>
        <dbReference type="ARBA" id="ARBA00022555"/>
    </source>
</evidence>
<evidence type="ECO:0000259" key="15">
    <source>
        <dbReference type="PROSITE" id="PS51483"/>
    </source>
</evidence>
<keyword evidence="17" id="KW-1185">Reference proteome</keyword>
<keyword evidence="11" id="KW-0030">Aminoacyl-tRNA synthetase</keyword>
<dbReference type="PROSITE" id="PS51483">
    <property type="entry name" value="B5"/>
    <property type="match status" value="1"/>
</dbReference>
<evidence type="ECO:0000256" key="1">
    <source>
        <dbReference type="ARBA" id="ARBA00001946"/>
    </source>
</evidence>
<dbReference type="EC" id="6.1.1.20" evidence="2"/>
<name>A0A5C0UD69_9PROT</name>
<dbReference type="SUPFAM" id="SSF50249">
    <property type="entry name" value="Nucleic acid-binding proteins"/>
    <property type="match status" value="1"/>
</dbReference>
<dbReference type="Gene3D" id="3.30.930.10">
    <property type="entry name" value="Bira Bifunctional Protein, Domain 2"/>
    <property type="match status" value="1"/>
</dbReference>
<dbReference type="InterPro" id="IPR041616">
    <property type="entry name" value="PheRS_beta_core"/>
</dbReference>
<evidence type="ECO:0000256" key="12">
    <source>
        <dbReference type="PROSITE-ProRule" id="PRU00209"/>
    </source>
</evidence>
<sequence length="762" mass="88027">MKFTTNWIKEFYDFKLDNLESRLIERGLEIESRKAKNSFENFAVAEILELSKHPNADKLNLCVVKTKNNEKYEIVCGASNLYLGMRVILARIGAKIPRDNFVLQKAKIRGIESCGMLCSADELNINNGDSDGILDITEYANIEDSVGDLFDDGDLFDIEVTANRKDVLNIAGIARETSAGFADSSDSKFELYKNKNSLKDSDLSKTPFDASQDIDYAQITMSRNTNKDSKNDQSNKTPFFILNRLSEIGAKITDSAMENIVNYVHYAFGYNFYVSDKDISEVKSEVKLEAKNTIDIFHESDKNISDLRVEIKDDINIGNENSDARDENSKNKNNINIYAISFNCEKSNLKYSYGDSSNLEIAVNYLSELLEKYLGYKFISGIKCIKQLNEHIIHLNFDQISDISGHEYAKNNVIKALQDFGFKIMQNDDDKISVDAPIWRRNDIKDPHCLIEEIIRYYGINNIPSKDLPFSKVTFSNNNDFDMRKFWTQRGLYEVLNNSFMDKKDSELFNHELVNVNNPMTSKQHSMRPSLLPGLLHMISKYLRYNWQCDGIFEIGKIFSKNAKKYESNSLGCVWINKLEDWKSKEKDFFDCKLEVENFLKMNNVRCDSQKNLYNGCEWIIQDKSICKLIEVDKNMMKHFKIKHKAFAFEINLDLAHRLNSENKDNAINEISMHNVIYKDLSFNIPQKVEISTIMNRIKSEFDQNITIKIFDIYPTKILSKDKSVGIRMIWENLEQTKTSEEIEGKCSELIKILEQLGCKYE</sequence>
<evidence type="ECO:0000256" key="9">
    <source>
        <dbReference type="ARBA" id="ARBA00022884"/>
    </source>
</evidence>
<dbReference type="SUPFAM" id="SSF54991">
    <property type="entry name" value="Anticodon-binding domain of PheRS"/>
    <property type="match status" value="1"/>
</dbReference>
<evidence type="ECO:0000256" key="2">
    <source>
        <dbReference type="ARBA" id="ARBA00012814"/>
    </source>
</evidence>
<dbReference type="KEGG" id="cip:FZC35_01095"/>
<dbReference type="InterPro" id="IPR036690">
    <property type="entry name" value="Fdx_antiC-bd_sf"/>
</dbReference>
<accession>A0A5C0UD69</accession>
<evidence type="ECO:0000256" key="8">
    <source>
        <dbReference type="ARBA" id="ARBA00022842"/>
    </source>
</evidence>
<dbReference type="SMART" id="SM00896">
    <property type="entry name" value="FDX-ACB"/>
    <property type="match status" value="1"/>
</dbReference>
<dbReference type="EMBL" id="CP043315">
    <property type="protein sequence ID" value="QEK37975.1"/>
    <property type="molecule type" value="Genomic_DNA"/>
</dbReference>
<dbReference type="Pfam" id="PF03484">
    <property type="entry name" value="B5"/>
    <property type="match status" value="1"/>
</dbReference>
<feature type="domain" description="TRNA-binding" evidence="13">
    <location>
        <begin position="36"/>
        <end position="147"/>
    </location>
</feature>
<dbReference type="GO" id="GO:0004826">
    <property type="term" value="F:phenylalanine-tRNA ligase activity"/>
    <property type="evidence" value="ECO:0007669"/>
    <property type="project" value="UniProtKB-EC"/>
</dbReference>
<feature type="domain" description="FDX-ACB" evidence="14">
    <location>
        <begin position="672"/>
        <end position="762"/>
    </location>
</feature>
<dbReference type="RefSeq" id="WP_148980822.1">
    <property type="nucleotide sequence ID" value="NZ_CP043315.1"/>
</dbReference>
<dbReference type="Pfam" id="PF01588">
    <property type="entry name" value="tRNA_bind"/>
    <property type="match status" value="1"/>
</dbReference>
<dbReference type="Proteomes" id="UP000325155">
    <property type="component" value="Chromosome"/>
</dbReference>
<dbReference type="InterPro" id="IPR033714">
    <property type="entry name" value="tRNA_bind_bactPheRS"/>
</dbReference>
<dbReference type="Gene3D" id="2.40.50.140">
    <property type="entry name" value="Nucleic acid-binding proteins"/>
    <property type="match status" value="1"/>
</dbReference>
<evidence type="ECO:0000256" key="11">
    <source>
        <dbReference type="ARBA" id="ARBA00023146"/>
    </source>
</evidence>
<dbReference type="PANTHER" id="PTHR10947:SF3">
    <property type="entry name" value="LEUCINE-RICH REPEAT-CONTAINING PROTEIN 47"/>
    <property type="match status" value="1"/>
</dbReference>
<keyword evidence="7" id="KW-0067">ATP-binding</keyword>
<keyword evidence="9 12" id="KW-0694">RNA-binding</keyword>
<protein>
    <recommendedName>
        <fullName evidence="2">phenylalanine--tRNA ligase</fullName>
        <ecNumber evidence="2">6.1.1.20</ecNumber>
    </recommendedName>
</protein>
<evidence type="ECO:0000256" key="6">
    <source>
        <dbReference type="ARBA" id="ARBA00022741"/>
    </source>
</evidence>
<proteinExistence type="predicted"/>
<dbReference type="InterPro" id="IPR002547">
    <property type="entry name" value="tRNA-bd_dom"/>
</dbReference>
<dbReference type="InterPro" id="IPR045864">
    <property type="entry name" value="aa-tRNA-synth_II/BPL/LPL"/>
</dbReference>
<reference evidence="16 17" key="1">
    <citation type="submission" date="2019-08" db="EMBL/GenBank/DDBJ databases">
        <title>Highly reduced genomes of protist endosymbionts show evolutionary convergence.</title>
        <authorList>
            <person name="George E."/>
            <person name="Husnik F."/>
            <person name="Tashyreva D."/>
            <person name="Prokopchuk G."/>
            <person name="Horak A."/>
            <person name="Kwong W.K."/>
            <person name="Lukes J."/>
            <person name="Keeling P.J."/>
        </authorList>
    </citation>
    <scope>NUCLEOTIDE SEQUENCE [LARGE SCALE GENOMIC DNA]</scope>
    <source>
        <strain evidence="16">1605</strain>
    </source>
</reference>
<dbReference type="GO" id="GO:0000049">
    <property type="term" value="F:tRNA binding"/>
    <property type="evidence" value="ECO:0007669"/>
    <property type="project" value="UniProtKB-UniRule"/>
</dbReference>
<evidence type="ECO:0000259" key="14">
    <source>
        <dbReference type="PROSITE" id="PS51447"/>
    </source>
</evidence>
<keyword evidence="3 12" id="KW-0820">tRNA-binding</keyword>
<gene>
    <name evidence="16" type="ORF">FZC35_01095</name>
</gene>
<dbReference type="InterPro" id="IPR005121">
    <property type="entry name" value="Fdx_antiC-bd"/>
</dbReference>